<feature type="transmembrane region" description="Helical" evidence="5">
    <location>
        <begin position="200"/>
        <end position="218"/>
    </location>
</feature>
<evidence type="ECO:0000313" key="7">
    <source>
        <dbReference type="EMBL" id="RPB26824.1"/>
    </source>
</evidence>
<evidence type="ECO:0000256" key="2">
    <source>
        <dbReference type="ARBA" id="ARBA00022692"/>
    </source>
</evidence>
<evidence type="ECO:0000256" key="4">
    <source>
        <dbReference type="ARBA" id="ARBA00023136"/>
    </source>
</evidence>
<evidence type="ECO:0000313" key="8">
    <source>
        <dbReference type="Proteomes" id="UP000267821"/>
    </source>
</evidence>
<dbReference type="PANTHER" id="PTHR39469:SF1">
    <property type="entry name" value="DUF4203 DOMAIN-CONTAINING PROTEIN"/>
    <property type="match status" value="1"/>
</dbReference>
<evidence type="ECO:0000259" key="6">
    <source>
        <dbReference type="Pfam" id="PF13886"/>
    </source>
</evidence>
<feature type="transmembrane region" description="Helical" evidence="5">
    <location>
        <begin position="6"/>
        <end position="27"/>
    </location>
</feature>
<proteinExistence type="predicted"/>
<dbReference type="AlphaFoldDB" id="A0A3N4LV92"/>
<feature type="transmembrane region" description="Helical" evidence="5">
    <location>
        <begin position="142"/>
        <end position="160"/>
    </location>
</feature>
<evidence type="ECO:0000256" key="1">
    <source>
        <dbReference type="ARBA" id="ARBA00004141"/>
    </source>
</evidence>
<dbReference type="GO" id="GO:0016020">
    <property type="term" value="C:membrane"/>
    <property type="evidence" value="ECO:0007669"/>
    <property type="project" value="UniProtKB-SubCell"/>
</dbReference>
<dbReference type="PANTHER" id="PTHR39469">
    <property type="entry name" value="CHROMOSOME 1, WHOLE GENOME SHOTGUN SEQUENCE"/>
    <property type="match status" value="1"/>
</dbReference>
<keyword evidence="3 5" id="KW-1133">Transmembrane helix</keyword>
<dbReference type="STRING" id="1051890.A0A3N4LV92"/>
<feature type="transmembrane region" description="Helical" evidence="5">
    <location>
        <begin position="34"/>
        <end position="53"/>
    </location>
</feature>
<keyword evidence="4 5" id="KW-0472">Membrane</keyword>
<dbReference type="Proteomes" id="UP000267821">
    <property type="component" value="Unassembled WGS sequence"/>
</dbReference>
<protein>
    <recommendedName>
        <fullName evidence="6">TM7S3/TM198-like domain-containing protein</fullName>
    </recommendedName>
</protein>
<gene>
    <name evidence="7" type="ORF">L211DRAFT_856172</name>
</gene>
<dbReference type="EMBL" id="ML121533">
    <property type="protein sequence ID" value="RPB26824.1"/>
    <property type="molecule type" value="Genomic_DNA"/>
</dbReference>
<name>A0A3N4LV92_9PEZI</name>
<evidence type="ECO:0000256" key="5">
    <source>
        <dbReference type="SAM" id="Phobius"/>
    </source>
</evidence>
<dbReference type="Pfam" id="PF13886">
    <property type="entry name" value="TM7S3_TM198"/>
    <property type="match status" value="1"/>
</dbReference>
<sequence length="272" mass="30303">MPEVTPGIAVAGVLLMLAGIPFCLIGIKKTKLQIFLSVAYLCSLGVTVLIVYVMNPPIKDAIQGAYVVAATITGLFFGAIAVIFPEVTEKLGCLLGGFCLSMWFLVLKPGGLMNNTYGKLIMIAVFSLVVFGLAFHRVTKPYALISACAFSGATSVVLGIDCFSRAGLKEFWLYIWDLNSSMFPLNTDTYPHTRGMRVEIAIILLITIFGIMSQMKLWKILKERRDQKRAQRLKEQEDVEKLNEDVGRRVEEEDRRARAEWEKIYGNTLGLH</sequence>
<dbReference type="InParanoid" id="A0A3N4LV92"/>
<feature type="transmembrane region" description="Helical" evidence="5">
    <location>
        <begin position="65"/>
        <end position="84"/>
    </location>
</feature>
<keyword evidence="2 5" id="KW-0812">Transmembrane</keyword>
<dbReference type="InterPro" id="IPR025256">
    <property type="entry name" value="TM7S3/TM198-like_dom"/>
</dbReference>
<feature type="domain" description="TM7S3/TM198-like" evidence="6">
    <location>
        <begin position="12"/>
        <end position="215"/>
    </location>
</feature>
<dbReference type="OrthoDB" id="102260at2759"/>
<evidence type="ECO:0000256" key="3">
    <source>
        <dbReference type="ARBA" id="ARBA00022989"/>
    </source>
</evidence>
<keyword evidence="8" id="KW-1185">Reference proteome</keyword>
<feature type="transmembrane region" description="Helical" evidence="5">
    <location>
        <begin position="91"/>
        <end position="111"/>
    </location>
</feature>
<reference evidence="7 8" key="1">
    <citation type="journal article" date="2018" name="Nat. Ecol. Evol.">
        <title>Pezizomycetes genomes reveal the molecular basis of ectomycorrhizal truffle lifestyle.</title>
        <authorList>
            <person name="Murat C."/>
            <person name="Payen T."/>
            <person name="Noel B."/>
            <person name="Kuo A."/>
            <person name="Morin E."/>
            <person name="Chen J."/>
            <person name="Kohler A."/>
            <person name="Krizsan K."/>
            <person name="Balestrini R."/>
            <person name="Da Silva C."/>
            <person name="Montanini B."/>
            <person name="Hainaut M."/>
            <person name="Levati E."/>
            <person name="Barry K.W."/>
            <person name="Belfiori B."/>
            <person name="Cichocki N."/>
            <person name="Clum A."/>
            <person name="Dockter R.B."/>
            <person name="Fauchery L."/>
            <person name="Guy J."/>
            <person name="Iotti M."/>
            <person name="Le Tacon F."/>
            <person name="Lindquist E.A."/>
            <person name="Lipzen A."/>
            <person name="Malagnac F."/>
            <person name="Mello A."/>
            <person name="Molinier V."/>
            <person name="Miyauchi S."/>
            <person name="Poulain J."/>
            <person name="Riccioni C."/>
            <person name="Rubini A."/>
            <person name="Sitrit Y."/>
            <person name="Splivallo R."/>
            <person name="Traeger S."/>
            <person name="Wang M."/>
            <person name="Zifcakova L."/>
            <person name="Wipf D."/>
            <person name="Zambonelli A."/>
            <person name="Paolocci F."/>
            <person name="Nowrousian M."/>
            <person name="Ottonello S."/>
            <person name="Baldrian P."/>
            <person name="Spatafora J.W."/>
            <person name="Henrissat B."/>
            <person name="Nagy L.G."/>
            <person name="Aury J.M."/>
            <person name="Wincker P."/>
            <person name="Grigoriev I.V."/>
            <person name="Bonfante P."/>
            <person name="Martin F.M."/>
        </authorList>
    </citation>
    <scope>NUCLEOTIDE SEQUENCE [LARGE SCALE GENOMIC DNA]</scope>
    <source>
        <strain evidence="7 8">ATCC MYA-4762</strain>
    </source>
</reference>
<organism evidence="7 8">
    <name type="scientific">Terfezia boudieri ATCC MYA-4762</name>
    <dbReference type="NCBI Taxonomy" id="1051890"/>
    <lineage>
        <taxon>Eukaryota</taxon>
        <taxon>Fungi</taxon>
        <taxon>Dikarya</taxon>
        <taxon>Ascomycota</taxon>
        <taxon>Pezizomycotina</taxon>
        <taxon>Pezizomycetes</taxon>
        <taxon>Pezizales</taxon>
        <taxon>Pezizaceae</taxon>
        <taxon>Terfezia</taxon>
    </lineage>
</organism>
<comment type="subcellular location">
    <subcellularLocation>
        <location evidence="1">Membrane</location>
        <topology evidence="1">Multi-pass membrane protein</topology>
    </subcellularLocation>
</comment>
<accession>A0A3N4LV92</accession>
<feature type="transmembrane region" description="Helical" evidence="5">
    <location>
        <begin position="117"/>
        <end position="135"/>
    </location>
</feature>